<accession>A0AAN8PDG3</accession>
<evidence type="ECO:0000313" key="3">
    <source>
        <dbReference type="Proteomes" id="UP001307849"/>
    </source>
</evidence>
<evidence type="ECO:0000313" key="2">
    <source>
        <dbReference type="EMBL" id="KAK6510953.1"/>
    </source>
</evidence>
<proteinExistence type="predicted"/>
<organism evidence="2 3">
    <name type="scientific">Arthrobotrys conoides</name>
    <dbReference type="NCBI Taxonomy" id="74498"/>
    <lineage>
        <taxon>Eukaryota</taxon>
        <taxon>Fungi</taxon>
        <taxon>Dikarya</taxon>
        <taxon>Ascomycota</taxon>
        <taxon>Pezizomycotina</taxon>
        <taxon>Orbiliomycetes</taxon>
        <taxon>Orbiliales</taxon>
        <taxon>Orbiliaceae</taxon>
        <taxon>Arthrobotrys</taxon>
    </lineage>
</organism>
<dbReference type="Proteomes" id="UP001307849">
    <property type="component" value="Unassembled WGS sequence"/>
</dbReference>
<dbReference type="AlphaFoldDB" id="A0AAN8PDG3"/>
<dbReference type="EMBL" id="JAVHJM010000007">
    <property type="protein sequence ID" value="KAK6510953.1"/>
    <property type="molecule type" value="Genomic_DNA"/>
</dbReference>
<feature type="chain" id="PRO_5043031688" evidence="1">
    <location>
        <begin position="27"/>
        <end position="345"/>
    </location>
</feature>
<feature type="signal peptide" evidence="1">
    <location>
        <begin position="1"/>
        <end position="26"/>
    </location>
</feature>
<keyword evidence="3" id="KW-1185">Reference proteome</keyword>
<name>A0AAN8PDG3_9PEZI</name>
<comment type="caution">
    <text evidence="2">The sequence shown here is derived from an EMBL/GenBank/DDBJ whole genome shotgun (WGS) entry which is preliminary data.</text>
</comment>
<sequence>MKCRLISFPNFTLSLLWFNAFTRSSAEIIGTTNTNLLVELYKLNPSNIDQIGQNLTDLVRWVSKTRPLALPGRLNPNGYTSMPLTGAIGRIYHKIKTLISDLKDPNLWSNEEKLLNYGFDHQSIMTTAITTPEYFMDTIEIAEDYVEDLKRIVWWNFEVPPGFYKFSGPREAKDEVKMVWDVIYDMVVYIVTSKTGGIRVSQTGPLMAYLMNLHEQATPEGAPHRYSFSPQDLSTFEIGLKKIADAIDTFISDRDWNGIQASYDRLKKEFSDKAPFLEKLNDEQEFLVKFIHDYRMLFWTLRKSIFIMRQDITIWAEKFNGGIQWTDTENPGLNIYADIGTIEEE</sequence>
<reference evidence="2 3" key="1">
    <citation type="submission" date="2019-10" db="EMBL/GenBank/DDBJ databases">
        <authorList>
            <person name="Palmer J.M."/>
        </authorList>
    </citation>
    <scope>NUCLEOTIDE SEQUENCE [LARGE SCALE GENOMIC DNA]</scope>
    <source>
        <strain evidence="2 3">TWF506</strain>
    </source>
</reference>
<protein>
    <submittedName>
        <fullName evidence="2">Uncharacterized protein</fullName>
    </submittedName>
</protein>
<gene>
    <name evidence="2" type="ORF">TWF506_010041</name>
</gene>
<evidence type="ECO:0000256" key="1">
    <source>
        <dbReference type="SAM" id="SignalP"/>
    </source>
</evidence>
<keyword evidence="1" id="KW-0732">Signal</keyword>